<dbReference type="GO" id="GO:0003700">
    <property type="term" value="F:DNA-binding transcription factor activity"/>
    <property type="evidence" value="ECO:0007669"/>
    <property type="project" value="InterPro"/>
</dbReference>
<evidence type="ECO:0000313" key="6">
    <source>
        <dbReference type="EMBL" id="KAE9392649.1"/>
    </source>
</evidence>
<dbReference type="GO" id="GO:0008270">
    <property type="term" value="F:zinc ion binding"/>
    <property type="evidence" value="ECO:0007669"/>
    <property type="project" value="InterPro"/>
</dbReference>
<sequence>MPNGVCSNCLASKVECKHSLQNQKRGPKKGYKRRQPSDAKTLVYTILAAPLSFPIPEDIQTIRDMLVDISNCTTPESNQGFEVDTEEEESVDVVDSLTIRIKNVGLGSFHRQNVTQKLLRTALDIRDELNGSESRVMSREQQRTEFWTRSPWHKIYEPEDPEYVFPEDDLMQQLVSLFFSNINIFFPLLNGPIFKQQVFEEKLHRSNPMFAATLLAVCSLGSRHCRDPRTLYDGSQSERSAGWKYFQQIHLARAKLIQPASLFEIQLYVLSSLFLGLTPLGYINSSLHWHGHKACSGCRCAQTKTRRENPPRED</sequence>
<dbReference type="PANTHER" id="PTHR46910">
    <property type="entry name" value="TRANSCRIPTION FACTOR PDR1"/>
    <property type="match status" value="1"/>
</dbReference>
<keyword evidence="7" id="KW-1185">Reference proteome</keyword>
<comment type="subcellular location">
    <subcellularLocation>
        <location evidence="1">Nucleus</location>
    </subcellularLocation>
</comment>
<proteinExistence type="predicted"/>
<keyword evidence="2" id="KW-0479">Metal-binding</keyword>
<feature type="domain" description="Xylanolytic transcriptional activator regulatory" evidence="5">
    <location>
        <begin position="176"/>
        <end position="292"/>
    </location>
</feature>
<keyword evidence="3" id="KW-0238">DNA-binding</keyword>
<dbReference type="GO" id="GO:0005634">
    <property type="term" value="C:nucleus"/>
    <property type="evidence" value="ECO:0007669"/>
    <property type="project" value="UniProtKB-SubCell"/>
</dbReference>
<gene>
    <name evidence="6" type="ORF">BT96DRAFT_265962</name>
</gene>
<evidence type="ECO:0000256" key="4">
    <source>
        <dbReference type="ARBA" id="ARBA00023242"/>
    </source>
</evidence>
<dbReference type="Pfam" id="PF04082">
    <property type="entry name" value="Fungal_trans"/>
    <property type="match status" value="1"/>
</dbReference>
<dbReference type="GO" id="GO:0006351">
    <property type="term" value="P:DNA-templated transcription"/>
    <property type="evidence" value="ECO:0007669"/>
    <property type="project" value="InterPro"/>
</dbReference>
<dbReference type="GO" id="GO:0003677">
    <property type="term" value="F:DNA binding"/>
    <property type="evidence" value="ECO:0007669"/>
    <property type="project" value="UniProtKB-KW"/>
</dbReference>
<dbReference type="AlphaFoldDB" id="A0A6A4H386"/>
<evidence type="ECO:0000313" key="7">
    <source>
        <dbReference type="Proteomes" id="UP000799118"/>
    </source>
</evidence>
<dbReference type="InterPro" id="IPR050987">
    <property type="entry name" value="AtrR-like"/>
</dbReference>
<protein>
    <recommendedName>
        <fullName evidence="5">Xylanolytic transcriptional activator regulatory domain-containing protein</fullName>
    </recommendedName>
</protein>
<organism evidence="6 7">
    <name type="scientific">Gymnopus androsaceus JB14</name>
    <dbReference type="NCBI Taxonomy" id="1447944"/>
    <lineage>
        <taxon>Eukaryota</taxon>
        <taxon>Fungi</taxon>
        <taxon>Dikarya</taxon>
        <taxon>Basidiomycota</taxon>
        <taxon>Agaricomycotina</taxon>
        <taxon>Agaricomycetes</taxon>
        <taxon>Agaricomycetidae</taxon>
        <taxon>Agaricales</taxon>
        <taxon>Marasmiineae</taxon>
        <taxon>Omphalotaceae</taxon>
        <taxon>Gymnopus</taxon>
    </lineage>
</organism>
<evidence type="ECO:0000256" key="3">
    <source>
        <dbReference type="ARBA" id="ARBA00023125"/>
    </source>
</evidence>
<dbReference type="OrthoDB" id="4456959at2759"/>
<dbReference type="EMBL" id="ML769591">
    <property type="protein sequence ID" value="KAE9392649.1"/>
    <property type="molecule type" value="Genomic_DNA"/>
</dbReference>
<evidence type="ECO:0000256" key="1">
    <source>
        <dbReference type="ARBA" id="ARBA00004123"/>
    </source>
</evidence>
<evidence type="ECO:0000259" key="5">
    <source>
        <dbReference type="Pfam" id="PF04082"/>
    </source>
</evidence>
<reference evidence="6" key="1">
    <citation type="journal article" date="2019" name="Environ. Microbiol.">
        <title>Fungal ecological strategies reflected in gene transcription - a case study of two litter decomposers.</title>
        <authorList>
            <person name="Barbi F."/>
            <person name="Kohler A."/>
            <person name="Barry K."/>
            <person name="Baskaran P."/>
            <person name="Daum C."/>
            <person name="Fauchery L."/>
            <person name="Ihrmark K."/>
            <person name="Kuo A."/>
            <person name="LaButti K."/>
            <person name="Lipzen A."/>
            <person name="Morin E."/>
            <person name="Grigoriev I.V."/>
            <person name="Henrissat B."/>
            <person name="Lindahl B."/>
            <person name="Martin F."/>
        </authorList>
    </citation>
    <scope>NUCLEOTIDE SEQUENCE</scope>
    <source>
        <strain evidence="6">JB14</strain>
    </source>
</reference>
<accession>A0A6A4H386</accession>
<name>A0A6A4H386_9AGAR</name>
<dbReference type="PANTHER" id="PTHR46910:SF3">
    <property type="entry name" value="HALOTOLERANCE PROTEIN 9-RELATED"/>
    <property type="match status" value="1"/>
</dbReference>
<dbReference type="InterPro" id="IPR007219">
    <property type="entry name" value="XnlR_reg_dom"/>
</dbReference>
<evidence type="ECO:0000256" key="2">
    <source>
        <dbReference type="ARBA" id="ARBA00022723"/>
    </source>
</evidence>
<keyword evidence="4" id="KW-0539">Nucleus</keyword>
<dbReference type="Proteomes" id="UP000799118">
    <property type="component" value="Unassembled WGS sequence"/>
</dbReference>
<dbReference type="CDD" id="cd12148">
    <property type="entry name" value="fungal_TF_MHR"/>
    <property type="match status" value="1"/>
</dbReference>